<dbReference type="InterPro" id="IPR009097">
    <property type="entry name" value="Cyclic_Pdiesterase"/>
</dbReference>
<comment type="caution">
    <text evidence="4">The sequence shown here is derived from an EMBL/GenBank/DDBJ whole genome shotgun (WGS) entry which is preliminary data.</text>
</comment>
<evidence type="ECO:0000256" key="2">
    <source>
        <dbReference type="HAMAP-Rule" id="MF_01940"/>
    </source>
</evidence>
<feature type="active site" description="Proton acceptor" evidence="2">
    <location>
        <position position="135"/>
    </location>
</feature>
<dbReference type="EMBL" id="NPBY01000027">
    <property type="protein sequence ID" value="PAD78029.1"/>
    <property type="molecule type" value="Genomic_DNA"/>
</dbReference>
<proteinExistence type="inferred from homology"/>
<keyword evidence="6" id="KW-1185">Reference proteome</keyword>
<feature type="active site" description="Proton donor" evidence="2">
    <location>
        <position position="48"/>
    </location>
</feature>
<keyword evidence="1 2" id="KW-0378">Hydrolase</keyword>
<evidence type="ECO:0000313" key="5">
    <source>
        <dbReference type="Proteomes" id="UP000215596"/>
    </source>
</evidence>
<reference evidence="4 5" key="1">
    <citation type="submission" date="2017-07" db="EMBL/GenBank/DDBJ databases">
        <title>Isolation and whole genome analysis of endospore-forming bacteria from heroin.</title>
        <authorList>
            <person name="Kalinowski J."/>
            <person name="Ahrens B."/>
            <person name="Al-Dilaimi A."/>
            <person name="Winkler A."/>
            <person name="Wibberg D."/>
            <person name="Schleenbecker U."/>
            <person name="Ruckert C."/>
            <person name="Wolfel R."/>
            <person name="Grass G."/>
        </authorList>
    </citation>
    <scope>NUCLEOTIDE SEQUENCE [LARGE SCALE GENOMIC DNA]</scope>
    <source>
        <strain evidence="4 5">7537-G1</strain>
    </source>
</reference>
<dbReference type="PANTHER" id="PTHR35561">
    <property type="entry name" value="RNA 2',3'-CYCLIC PHOSPHODIESTERASE"/>
    <property type="match status" value="1"/>
</dbReference>
<dbReference type="InterPro" id="IPR004175">
    <property type="entry name" value="RNA_CPDase"/>
</dbReference>
<dbReference type="EC" id="3.1.4.58" evidence="2"/>
<comment type="catalytic activity">
    <reaction evidence="2">
        <text>a 3'-end 2',3'-cyclophospho-ribonucleotide-RNA + H2O = a 3'-end 2'-phospho-ribonucleotide-RNA + H(+)</text>
        <dbReference type="Rhea" id="RHEA:11828"/>
        <dbReference type="Rhea" id="RHEA-COMP:10464"/>
        <dbReference type="Rhea" id="RHEA-COMP:17353"/>
        <dbReference type="ChEBI" id="CHEBI:15377"/>
        <dbReference type="ChEBI" id="CHEBI:15378"/>
        <dbReference type="ChEBI" id="CHEBI:83064"/>
        <dbReference type="ChEBI" id="CHEBI:173113"/>
        <dbReference type="EC" id="3.1.4.58"/>
    </reaction>
</comment>
<comment type="similarity">
    <text evidence="2">Belongs to the 2H phosphoesterase superfamily. ThpR family.</text>
</comment>
<dbReference type="RefSeq" id="WP_095264743.1">
    <property type="nucleotide sequence ID" value="NZ_WOAA01000007.1"/>
</dbReference>
<dbReference type="OrthoDB" id="9789350at2"/>
<dbReference type="Gene3D" id="3.90.1140.10">
    <property type="entry name" value="Cyclic phosphodiesterase"/>
    <property type="match status" value="1"/>
</dbReference>
<dbReference type="HAMAP" id="MF_01940">
    <property type="entry name" value="RNA_CPDase"/>
    <property type="match status" value="1"/>
</dbReference>
<dbReference type="Proteomes" id="UP000215596">
    <property type="component" value="Unassembled WGS sequence"/>
</dbReference>
<feature type="short sequence motif" description="HXTX 2" evidence="2">
    <location>
        <begin position="135"/>
        <end position="138"/>
    </location>
</feature>
<dbReference type="SUPFAM" id="SSF55144">
    <property type="entry name" value="LigT-like"/>
    <property type="match status" value="1"/>
</dbReference>
<dbReference type="NCBIfam" id="TIGR02258">
    <property type="entry name" value="2_5_ligase"/>
    <property type="match status" value="1"/>
</dbReference>
<sequence>MSGFGESMERLFIAVHLPEEASANIREWAEKLSGQASFRKWVHPADYHVTVQFLGDTPAGRIPEIVQALQTAASAHAPFMLGVSNAGVFGTNASPRILWAGLNGDIKALSALHRSVVSSMEAFGYVPESRPYRPHITVARKFEGKFPFMMDLLGSGPNPIQWKVDELTLFRTRLGHSPMYEKLDVARLHGHSK</sequence>
<dbReference type="PANTHER" id="PTHR35561:SF1">
    <property type="entry name" value="RNA 2',3'-CYCLIC PHOSPHODIESTERASE"/>
    <property type="match status" value="1"/>
</dbReference>
<feature type="short sequence motif" description="HXTX 1" evidence="2">
    <location>
        <begin position="48"/>
        <end position="51"/>
    </location>
</feature>
<evidence type="ECO:0000256" key="1">
    <source>
        <dbReference type="ARBA" id="ARBA00022801"/>
    </source>
</evidence>
<name>A0A268EY36_9BACL</name>
<evidence type="ECO:0000313" key="6">
    <source>
        <dbReference type="Proteomes" id="UP000435177"/>
    </source>
</evidence>
<accession>A0A268EY36</accession>
<organism evidence="4 5">
    <name type="scientific">Paenibacillus campinasensis</name>
    <dbReference type="NCBI Taxonomy" id="66347"/>
    <lineage>
        <taxon>Bacteria</taxon>
        <taxon>Bacillati</taxon>
        <taxon>Bacillota</taxon>
        <taxon>Bacilli</taxon>
        <taxon>Bacillales</taxon>
        <taxon>Paenibacillaceae</taxon>
        <taxon>Paenibacillus</taxon>
    </lineage>
</organism>
<gene>
    <name evidence="3" type="primary">thpR</name>
    <name evidence="4" type="ORF">CHH67_08530</name>
    <name evidence="3" type="ORF">GNP94_11195</name>
</gene>
<dbReference type="GO" id="GO:0004113">
    <property type="term" value="F:2',3'-cyclic-nucleotide 3'-phosphodiesterase activity"/>
    <property type="evidence" value="ECO:0007669"/>
    <property type="project" value="InterPro"/>
</dbReference>
<evidence type="ECO:0000313" key="4">
    <source>
        <dbReference type="EMBL" id="PAD78029.1"/>
    </source>
</evidence>
<evidence type="ECO:0000313" key="3">
    <source>
        <dbReference type="EMBL" id="MUG66565.1"/>
    </source>
</evidence>
<dbReference type="Pfam" id="PF13563">
    <property type="entry name" value="2_5_RNA_ligase2"/>
    <property type="match status" value="1"/>
</dbReference>
<dbReference type="AlphaFoldDB" id="A0A268EY36"/>
<dbReference type="EMBL" id="WOAA01000007">
    <property type="protein sequence ID" value="MUG66565.1"/>
    <property type="molecule type" value="Genomic_DNA"/>
</dbReference>
<reference evidence="3 6" key="2">
    <citation type="submission" date="2019-11" db="EMBL/GenBank/DDBJ databases">
        <title>Draft genome sequences of five Paenibacillus species of dairy origin.</title>
        <authorList>
            <person name="Olajide A.M."/>
            <person name="Chen S."/>
            <person name="Lapointe G."/>
        </authorList>
    </citation>
    <scope>NUCLEOTIDE SEQUENCE [LARGE SCALE GENOMIC DNA]</scope>
    <source>
        <strain evidence="3 6">3CS1</strain>
    </source>
</reference>
<comment type="function">
    <text evidence="2">Hydrolyzes RNA 2',3'-cyclic phosphodiester to an RNA 2'-phosphomonoester.</text>
</comment>
<protein>
    <recommendedName>
        <fullName evidence="2">RNA 2',3'-cyclic phosphodiesterase</fullName>
        <shortName evidence="2">RNA 2',3'-CPDase</shortName>
        <ecNumber evidence="2">3.1.4.58</ecNumber>
    </recommendedName>
</protein>
<dbReference type="Proteomes" id="UP000435177">
    <property type="component" value="Unassembled WGS sequence"/>
</dbReference>
<dbReference type="GO" id="GO:0008664">
    <property type="term" value="F:RNA 2',3'-cyclic 3'-phosphodiesterase activity"/>
    <property type="evidence" value="ECO:0007669"/>
    <property type="project" value="UniProtKB-EC"/>
</dbReference>